<evidence type="ECO:0000256" key="2">
    <source>
        <dbReference type="SAM" id="SignalP"/>
    </source>
</evidence>
<protein>
    <submittedName>
        <fullName evidence="3">Uncharacterized protein</fullName>
    </submittedName>
</protein>
<evidence type="ECO:0000313" key="3">
    <source>
        <dbReference type="EMBL" id="SUA74731.1"/>
    </source>
</evidence>
<evidence type="ECO:0000313" key="4">
    <source>
        <dbReference type="EMBL" id="VVE62806.1"/>
    </source>
</evidence>
<dbReference type="STRING" id="93220.A6P55_23395"/>
<feature type="region of interest" description="Disordered" evidence="1">
    <location>
        <begin position="61"/>
        <end position="93"/>
    </location>
</feature>
<dbReference type="Proteomes" id="UP000254573">
    <property type="component" value="Unassembled WGS sequence"/>
</dbReference>
<accession>A0A378YDZ2</accession>
<keyword evidence="2" id="KW-0732">Signal</keyword>
<evidence type="ECO:0000313" key="6">
    <source>
        <dbReference type="Proteomes" id="UP000361468"/>
    </source>
</evidence>
<feature type="signal peptide" evidence="2">
    <location>
        <begin position="1"/>
        <end position="29"/>
    </location>
</feature>
<feature type="compositionally biased region" description="Low complexity" evidence="1">
    <location>
        <begin position="61"/>
        <end position="72"/>
    </location>
</feature>
<gene>
    <name evidence="3" type="ORF">NCTC13160_00467</name>
    <name evidence="4" type="ORF">PPN31119_01002</name>
</gene>
<dbReference type="RefSeq" id="WP_038617560.1">
    <property type="nucleotide sequence ID" value="NZ_CABPSO010000002.1"/>
</dbReference>
<dbReference type="Proteomes" id="UP000361468">
    <property type="component" value="Unassembled WGS sequence"/>
</dbReference>
<dbReference type="KEGG" id="ppnm:LV28_02340"/>
<dbReference type="OrthoDB" id="9100546at2"/>
<dbReference type="AlphaFoldDB" id="A0A378YDZ2"/>
<dbReference type="EMBL" id="CABPSO010000002">
    <property type="protein sequence ID" value="VVE62806.1"/>
    <property type="molecule type" value="Genomic_DNA"/>
</dbReference>
<organism evidence="3 5">
    <name type="scientific">Pandoraea pnomenusa</name>
    <dbReference type="NCBI Taxonomy" id="93220"/>
    <lineage>
        <taxon>Bacteria</taxon>
        <taxon>Pseudomonadati</taxon>
        <taxon>Pseudomonadota</taxon>
        <taxon>Betaproteobacteria</taxon>
        <taxon>Burkholderiales</taxon>
        <taxon>Burkholderiaceae</taxon>
        <taxon>Pandoraea</taxon>
    </lineage>
</organism>
<proteinExistence type="predicted"/>
<evidence type="ECO:0000256" key="1">
    <source>
        <dbReference type="SAM" id="MobiDB-lite"/>
    </source>
</evidence>
<evidence type="ECO:0000313" key="5">
    <source>
        <dbReference type="Proteomes" id="UP000254573"/>
    </source>
</evidence>
<dbReference type="EMBL" id="UGSG01000001">
    <property type="protein sequence ID" value="SUA74731.1"/>
    <property type="molecule type" value="Genomic_DNA"/>
</dbReference>
<sequence>MRLREGFVTHVVVMLVAAYGSGAATSADAASVVSTRKEGGVEIISSRSVPTIAPMPVAPGVPASSAAASASPNVGQPAPAQMAPSATPAGSPGTVVTVEPDAAIPEGREAMKGLKATKPSGPKTRIDETAIRGDHRLRANLLTRNGTPNEEADNEAHRLVREHRAKVEADLKATLMAYDEGKRNGASREKLNKLQERIRADLDLVSTLSRAEQN</sequence>
<keyword evidence="6" id="KW-1185">Reference proteome</keyword>
<reference evidence="3 5" key="1">
    <citation type="submission" date="2018-06" db="EMBL/GenBank/DDBJ databases">
        <authorList>
            <consortium name="Pathogen Informatics"/>
            <person name="Doyle S."/>
        </authorList>
    </citation>
    <scope>NUCLEOTIDE SEQUENCE [LARGE SCALE GENOMIC DNA]</scope>
    <source>
        <strain evidence="3 5">NCTC13160</strain>
    </source>
</reference>
<reference evidence="4 6" key="2">
    <citation type="submission" date="2019-08" db="EMBL/GenBank/DDBJ databases">
        <authorList>
            <person name="Peeters C."/>
        </authorList>
    </citation>
    <scope>NUCLEOTIDE SEQUENCE [LARGE SCALE GENOMIC DNA]</scope>
    <source>
        <strain evidence="4 6">LMG 31119</strain>
    </source>
</reference>
<feature type="chain" id="PRO_5043769650" evidence="2">
    <location>
        <begin position="30"/>
        <end position="214"/>
    </location>
</feature>
<name>A0A378YDZ2_9BURK</name>